<evidence type="ECO:0000259" key="2">
    <source>
        <dbReference type="Pfam" id="PF13539"/>
    </source>
</evidence>
<protein>
    <submittedName>
        <fullName evidence="3">Peptidoglycan L-alanyl-D-glutamate endopeptidase CwlK</fullName>
    </submittedName>
</protein>
<dbReference type="InterPro" id="IPR036366">
    <property type="entry name" value="PGBDSf"/>
</dbReference>
<accession>A0A024P4Y5</accession>
<dbReference type="GO" id="GO:0008233">
    <property type="term" value="F:peptidase activity"/>
    <property type="evidence" value="ECO:0007669"/>
    <property type="project" value="InterPro"/>
</dbReference>
<dbReference type="EMBL" id="CCDI010000001">
    <property type="protein sequence ID" value="CDQ23042.1"/>
    <property type="molecule type" value="Genomic_DNA"/>
</dbReference>
<dbReference type="InterPro" id="IPR039561">
    <property type="entry name" value="Peptidase_M15C"/>
</dbReference>
<evidence type="ECO:0000259" key="1">
    <source>
        <dbReference type="Pfam" id="PF01471"/>
    </source>
</evidence>
<organism evidence="3 4">
    <name type="scientific">Halobacillus karajensis</name>
    <dbReference type="NCBI Taxonomy" id="195088"/>
    <lineage>
        <taxon>Bacteria</taxon>
        <taxon>Bacillati</taxon>
        <taxon>Bacillota</taxon>
        <taxon>Bacilli</taxon>
        <taxon>Bacillales</taxon>
        <taxon>Bacillaceae</taxon>
        <taxon>Halobacillus</taxon>
    </lineage>
</organism>
<keyword evidence="4" id="KW-1185">Reference proteome</keyword>
<dbReference type="Pfam" id="PF13539">
    <property type="entry name" value="Peptidase_M15_4"/>
    <property type="match status" value="1"/>
</dbReference>
<comment type="caution">
    <text evidence="3">The sequence shown here is derived from an EMBL/GenBank/DDBJ whole genome shotgun (WGS) entry which is preliminary data.</text>
</comment>
<dbReference type="InterPro" id="IPR002477">
    <property type="entry name" value="Peptidoglycan-bd-like"/>
</dbReference>
<reference evidence="4" key="1">
    <citation type="submission" date="2014-03" db="EMBL/GenBank/DDBJ databases">
        <authorList>
            <person name="Urmite Genomes U."/>
        </authorList>
    </citation>
    <scope>NUCLEOTIDE SEQUENCE [LARGE SCALE GENOMIC DNA]</scope>
    <source>
        <strain evidence="4">HD-03</strain>
    </source>
</reference>
<gene>
    <name evidence="3" type="primary">cwlK_1</name>
    <name evidence="3" type="ORF">BN983_01261</name>
</gene>
<feature type="domain" description="Peptidoglycan binding-like" evidence="1">
    <location>
        <begin position="182"/>
        <end position="218"/>
    </location>
</feature>
<dbReference type="SUPFAM" id="SSF55166">
    <property type="entry name" value="Hedgehog/DD-peptidase"/>
    <property type="match status" value="1"/>
</dbReference>
<dbReference type="InterPro" id="IPR036365">
    <property type="entry name" value="PGBD-like_sf"/>
</dbReference>
<reference evidence="3 4" key="2">
    <citation type="submission" date="2014-05" db="EMBL/GenBank/DDBJ databases">
        <title>Draft genome sequence of Halobacillus karajensis HK-03.</title>
        <authorList>
            <person name="Khelaifia S."/>
            <person name="Croce O."/>
            <person name="Lagier J.C."/>
            <person name="Raoult D."/>
        </authorList>
    </citation>
    <scope>NUCLEOTIDE SEQUENCE [LARGE SCALE GENOMIC DNA]</scope>
    <source>
        <strain evidence="3 4">HD-03</strain>
    </source>
</reference>
<dbReference type="Gene3D" id="1.10.101.10">
    <property type="entry name" value="PGBD-like superfamily/PGBD"/>
    <property type="match status" value="1"/>
</dbReference>
<evidence type="ECO:0000313" key="4">
    <source>
        <dbReference type="Proteomes" id="UP000028868"/>
    </source>
</evidence>
<dbReference type="RefSeq" id="WP_035506583.1">
    <property type="nucleotide sequence ID" value="NZ_CCDH010000001.1"/>
</dbReference>
<evidence type="ECO:0000313" key="3">
    <source>
        <dbReference type="EMBL" id="CDQ23042.1"/>
    </source>
</evidence>
<dbReference type="Pfam" id="PF01471">
    <property type="entry name" value="PG_binding_1"/>
    <property type="match status" value="1"/>
</dbReference>
<sequence length="227" mass="25909">MISVQTLKDRSERNMGKVQPVVKEKVFELIERAYERGIFAQISSGHRTWEEQAHLYGKGRPDYYWKGKRYGHSGSIVTYAPPGKSNHHSGRAVDFFLVSADGKNALWTVNANWREVAKIAKSLGFQWGGDWTSFKDYAHLEWPPVTKDVKEVQNARMYPGAPLYFGSRGVNVKRVQRMVGTEDDGRFGPKTEAAVCSFQQQHRLEVDGVVGPITWRTMFGYKPPKKR</sequence>
<dbReference type="SUPFAM" id="SSF47090">
    <property type="entry name" value="PGBD-like"/>
    <property type="match status" value="1"/>
</dbReference>
<dbReference type="Proteomes" id="UP000028868">
    <property type="component" value="Unassembled WGS sequence"/>
</dbReference>
<dbReference type="Gene3D" id="3.30.1380.10">
    <property type="match status" value="1"/>
</dbReference>
<dbReference type="InterPro" id="IPR009045">
    <property type="entry name" value="Zn_M74/Hedgehog-like"/>
</dbReference>
<feature type="domain" description="Peptidase M15C" evidence="2">
    <location>
        <begin position="83"/>
        <end position="142"/>
    </location>
</feature>
<dbReference type="CDD" id="cd14845">
    <property type="entry name" value="L-Ala-D-Glu_peptidase_like"/>
    <property type="match status" value="1"/>
</dbReference>
<name>A0A024P4Y5_9BACI</name>
<dbReference type="AlphaFoldDB" id="A0A024P4Y5"/>
<proteinExistence type="predicted"/>